<accession>A0AAW8DBL9</accession>
<dbReference type="Gene3D" id="1.20.5.100">
    <property type="entry name" value="Cytochrome c1, transmembrane anchor, C-terminal"/>
    <property type="match status" value="1"/>
</dbReference>
<evidence type="ECO:0000313" key="12">
    <source>
        <dbReference type="EMBL" id="MDP9903660.1"/>
    </source>
</evidence>
<keyword evidence="5 7" id="KW-0520">NAD</keyword>
<dbReference type="InterPro" id="IPR028357">
    <property type="entry name" value="UDPglc_DH_bac"/>
</dbReference>
<feature type="binding site" evidence="10">
    <location>
        <position position="35"/>
    </location>
    <ligand>
        <name>NAD(+)</name>
        <dbReference type="ChEBI" id="CHEBI:57540"/>
    </ligand>
</feature>
<dbReference type="EMBL" id="JAUSRG010000001">
    <property type="protein sequence ID" value="MDP9903660.1"/>
    <property type="molecule type" value="Genomic_DNA"/>
</dbReference>
<evidence type="ECO:0000256" key="1">
    <source>
        <dbReference type="ARBA" id="ARBA00004701"/>
    </source>
</evidence>
<dbReference type="Pfam" id="PF03721">
    <property type="entry name" value="UDPG_MGDP_dh_N"/>
    <property type="match status" value="1"/>
</dbReference>
<evidence type="ECO:0000256" key="5">
    <source>
        <dbReference type="ARBA" id="ARBA00023027"/>
    </source>
</evidence>
<dbReference type="PIRSF" id="PIRSF500134">
    <property type="entry name" value="UDPglc_DH_bac"/>
    <property type="match status" value="1"/>
</dbReference>
<feature type="active site" description="Nucleophile" evidence="8">
    <location>
        <position position="264"/>
    </location>
</feature>
<feature type="binding site" evidence="9">
    <location>
        <begin position="253"/>
        <end position="257"/>
    </location>
    <ligand>
        <name>substrate</name>
    </ligand>
</feature>
<comment type="catalytic activity">
    <reaction evidence="6 7">
        <text>UDP-alpha-D-glucose + 2 NAD(+) + H2O = UDP-alpha-D-glucuronate + 2 NADH + 3 H(+)</text>
        <dbReference type="Rhea" id="RHEA:23596"/>
        <dbReference type="ChEBI" id="CHEBI:15377"/>
        <dbReference type="ChEBI" id="CHEBI:15378"/>
        <dbReference type="ChEBI" id="CHEBI:57540"/>
        <dbReference type="ChEBI" id="CHEBI:57945"/>
        <dbReference type="ChEBI" id="CHEBI:58052"/>
        <dbReference type="ChEBI" id="CHEBI:58885"/>
        <dbReference type="EC" id="1.1.1.22"/>
    </reaction>
</comment>
<feature type="domain" description="UDP-glucose/GDP-mannose dehydrogenase C-terminal" evidence="11">
    <location>
        <begin position="320"/>
        <end position="421"/>
    </location>
</feature>
<dbReference type="InterPro" id="IPR014026">
    <property type="entry name" value="UDP-Glc/GDP-Man_DH_dimer"/>
</dbReference>
<feature type="binding site" evidence="9">
    <location>
        <begin position="149"/>
        <end position="152"/>
    </location>
    <ligand>
        <name>substrate</name>
    </ligand>
</feature>
<dbReference type="GO" id="GO:0000271">
    <property type="term" value="P:polysaccharide biosynthetic process"/>
    <property type="evidence" value="ECO:0007669"/>
    <property type="project" value="InterPro"/>
</dbReference>
<evidence type="ECO:0000256" key="9">
    <source>
        <dbReference type="PIRSR" id="PIRSR500134-2"/>
    </source>
</evidence>
<evidence type="ECO:0000313" key="13">
    <source>
        <dbReference type="EMBL" id="MDQ0179687.1"/>
    </source>
</evidence>
<gene>
    <name evidence="12" type="ORF">J2S90_000600</name>
    <name evidence="13" type="ORF">J2S93_001103</name>
</gene>
<organism evidence="12 15">
    <name type="scientific">Arthrobacter bambusae</name>
    <dbReference type="NCBI Taxonomy" id="1338426"/>
    <lineage>
        <taxon>Bacteria</taxon>
        <taxon>Bacillati</taxon>
        <taxon>Actinomycetota</taxon>
        <taxon>Actinomycetes</taxon>
        <taxon>Micrococcales</taxon>
        <taxon>Micrococcaceae</taxon>
        <taxon>Arthrobacter</taxon>
    </lineage>
</organism>
<evidence type="ECO:0000256" key="6">
    <source>
        <dbReference type="ARBA" id="ARBA00047473"/>
    </source>
</evidence>
<name>A0AAW8DBL9_9MICC</name>
<dbReference type="InterPro" id="IPR036220">
    <property type="entry name" value="UDP-Glc/GDP-Man_DH_C_sf"/>
</dbReference>
<dbReference type="AlphaFoldDB" id="A0AAW8DBL9"/>
<sequence length="437" mass="46651">MRISVIGCGYLGAVHAACMAKLGHEVVGIDVDERKISALSAARAPFFEPGLDELLSDVQGTGRLSFTTDMSKTAGSIVHFICVGTPQKKGENGADLRHVDAAMEALLPHIRPGDLVVGKSTVPVGTASRLADLLSEYQPSAHLVWNPEFLREGHAVKDTLSPDRLVYGVEEGSEDHPAVTILDEVYSGPLADGTPRLVTDHPTAELVKAAANSFLATKISFINAMAEVCEAAGADVTSLADAIGMDDRIGRKFLNAGIGFGGGCLPKDIRAFMARAGELGADQALTFLREVDSINMRRRTRVVELTRELCGGSLLGHRVTVLGAAFKPESDDVRDSPALSIAAQLQLQGAVVTVTDPKALENAAKRFPELQYESDLDTAIAGADTLLLLTEWQQYKELDPFEVSSGVAGLRILDGRNVLDAAKWRAAGWQYRGLGRP</sequence>
<comment type="similarity">
    <text evidence="2 7">Belongs to the UDP-glucose/GDP-mannose dehydrogenase family.</text>
</comment>
<dbReference type="Gene3D" id="3.40.50.720">
    <property type="entry name" value="NAD(P)-binding Rossmann-like Domain"/>
    <property type="match status" value="2"/>
</dbReference>
<evidence type="ECO:0000259" key="11">
    <source>
        <dbReference type="SMART" id="SM00984"/>
    </source>
</evidence>
<dbReference type="InterPro" id="IPR001732">
    <property type="entry name" value="UDP-Glc/GDP-Man_DH_N"/>
</dbReference>
<feature type="binding site" evidence="9">
    <location>
        <position position="208"/>
    </location>
    <ligand>
        <name>substrate</name>
    </ligand>
</feature>
<dbReference type="SUPFAM" id="SSF48179">
    <property type="entry name" value="6-phosphogluconate dehydrogenase C-terminal domain-like"/>
    <property type="match status" value="1"/>
</dbReference>
<dbReference type="PANTHER" id="PTHR43750:SF3">
    <property type="entry name" value="UDP-GLUCOSE 6-DEHYDROGENASE TUAD"/>
    <property type="match status" value="1"/>
</dbReference>
<proteinExistence type="inferred from homology"/>
<dbReference type="GO" id="GO:0003979">
    <property type="term" value="F:UDP-glucose 6-dehydrogenase activity"/>
    <property type="evidence" value="ECO:0007669"/>
    <property type="project" value="UniProtKB-EC"/>
</dbReference>
<dbReference type="NCBIfam" id="TIGR03026">
    <property type="entry name" value="NDP-sugDHase"/>
    <property type="match status" value="1"/>
</dbReference>
<dbReference type="SMART" id="SM00984">
    <property type="entry name" value="UDPG_MGDP_dh_C"/>
    <property type="match status" value="1"/>
</dbReference>
<feature type="binding site" evidence="10">
    <location>
        <position position="121"/>
    </location>
    <ligand>
        <name>NAD(+)</name>
        <dbReference type="ChEBI" id="CHEBI:57540"/>
    </ligand>
</feature>
<dbReference type="SUPFAM" id="SSF52413">
    <property type="entry name" value="UDP-glucose/GDP-mannose dehydrogenase C-terminal domain"/>
    <property type="match status" value="1"/>
</dbReference>
<feature type="binding site" evidence="10">
    <location>
        <position position="267"/>
    </location>
    <ligand>
        <name>NAD(+)</name>
        <dbReference type="ChEBI" id="CHEBI:57540"/>
    </ligand>
</feature>
<dbReference type="Proteomes" id="UP001230951">
    <property type="component" value="Unassembled WGS sequence"/>
</dbReference>
<dbReference type="Pfam" id="PF00984">
    <property type="entry name" value="UDPG_MGDP_dh"/>
    <property type="match status" value="1"/>
</dbReference>
<evidence type="ECO:0000256" key="8">
    <source>
        <dbReference type="PIRSR" id="PIRSR500134-1"/>
    </source>
</evidence>
<feature type="binding site" evidence="10">
    <location>
        <position position="85"/>
    </location>
    <ligand>
        <name>NAD(+)</name>
        <dbReference type="ChEBI" id="CHEBI:57540"/>
    </ligand>
</feature>
<dbReference type="RefSeq" id="WP_284990003.1">
    <property type="nucleotide sequence ID" value="NZ_JAUSRG010000001.1"/>
</dbReference>
<dbReference type="InterPro" id="IPR036291">
    <property type="entry name" value="NAD(P)-bd_dom_sf"/>
</dbReference>
<feature type="binding site" evidence="9">
    <location>
        <position position="327"/>
    </location>
    <ligand>
        <name>substrate</name>
    </ligand>
</feature>
<dbReference type="InterPro" id="IPR017476">
    <property type="entry name" value="UDP-Glc/GDP-Man"/>
</dbReference>
<dbReference type="GO" id="GO:0051287">
    <property type="term" value="F:NAD binding"/>
    <property type="evidence" value="ECO:0007669"/>
    <property type="project" value="InterPro"/>
</dbReference>
<evidence type="ECO:0000256" key="2">
    <source>
        <dbReference type="ARBA" id="ARBA00006601"/>
    </source>
</evidence>
<dbReference type="Proteomes" id="UP001242995">
    <property type="component" value="Unassembled WGS sequence"/>
</dbReference>
<evidence type="ECO:0000256" key="10">
    <source>
        <dbReference type="PIRSR" id="PIRSR500134-3"/>
    </source>
</evidence>
<feature type="binding site" evidence="9">
    <location>
        <position position="261"/>
    </location>
    <ligand>
        <name>substrate</name>
    </ligand>
</feature>
<keyword evidence="14" id="KW-1185">Reference proteome</keyword>
<evidence type="ECO:0000256" key="7">
    <source>
        <dbReference type="PIRNR" id="PIRNR000124"/>
    </source>
</evidence>
<dbReference type="SUPFAM" id="SSF51735">
    <property type="entry name" value="NAD(P)-binding Rossmann-fold domains"/>
    <property type="match status" value="1"/>
</dbReference>
<comment type="pathway">
    <text evidence="1">Nucleotide-sugar biosynthesis; UDP-alpha-D-glucuronate biosynthesis; UDP-alpha-D-glucuronate from UDP-alpha-D-glucose: step 1/1.</text>
</comment>
<evidence type="ECO:0000313" key="14">
    <source>
        <dbReference type="Proteomes" id="UP001230951"/>
    </source>
</evidence>
<dbReference type="InterPro" id="IPR008927">
    <property type="entry name" value="6-PGluconate_DH-like_C_sf"/>
</dbReference>
<feature type="binding site" evidence="10">
    <location>
        <position position="334"/>
    </location>
    <ligand>
        <name>NAD(+)</name>
        <dbReference type="ChEBI" id="CHEBI:57540"/>
    </ligand>
</feature>
<dbReference type="PANTHER" id="PTHR43750">
    <property type="entry name" value="UDP-GLUCOSE 6-DEHYDROGENASE TUAD"/>
    <property type="match status" value="1"/>
</dbReference>
<evidence type="ECO:0000313" key="15">
    <source>
        <dbReference type="Proteomes" id="UP001242995"/>
    </source>
</evidence>
<dbReference type="PIRSF" id="PIRSF000124">
    <property type="entry name" value="UDPglc_GDPman_dh"/>
    <property type="match status" value="1"/>
</dbReference>
<dbReference type="EMBL" id="JAUSTF010000002">
    <property type="protein sequence ID" value="MDQ0179687.1"/>
    <property type="molecule type" value="Genomic_DNA"/>
</dbReference>
<comment type="caution">
    <text evidence="12">The sequence shown here is derived from an EMBL/GenBank/DDBJ whole genome shotgun (WGS) entry which is preliminary data.</text>
</comment>
<protein>
    <recommendedName>
        <fullName evidence="3 7">UDP-glucose 6-dehydrogenase</fullName>
        <ecNumber evidence="3 7">1.1.1.22</ecNumber>
    </recommendedName>
</protein>
<dbReference type="EC" id="1.1.1.22" evidence="3 7"/>
<evidence type="ECO:0000256" key="4">
    <source>
        <dbReference type="ARBA" id="ARBA00023002"/>
    </source>
</evidence>
<evidence type="ECO:0000256" key="3">
    <source>
        <dbReference type="ARBA" id="ARBA00012954"/>
    </source>
</evidence>
<dbReference type="InterPro" id="IPR014027">
    <property type="entry name" value="UDP-Glc/GDP-Man_DH_C"/>
</dbReference>
<keyword evidence="4 7" id="KW-0560">Oxidoreductase</keyword>
<feature type="binding site" evidence="10">
    <location>
        <position position="152"/>
    </location>
    <ligand>
        <name>NAD(+)</name>
        <dbReference type="ChEBI" id="CHEBI:57540"/>
    </ligand>
</feature>
<feature type="binding site" evidence="10">
    <location>
        <position position="30"/>
    </location>
    <ligand>
        <name>NAD(+)</name>
        <dbReference type="ChEBI" id="CHEBI:57540"/>
    </ligand>
</feature>
<reference evidence="12 14" key="1">
    <citation type="submission" date="2023-07" db="EMBL/GenBank/DDBJ databases">
        <title>Sorghum-associated microbial communities from plants grown in Nebraska, USA.</title>
        <authorList>
            <person name="Schachtman D."/>
        </authorList>
    </citation>
    <scope>NUCLEOTIDE SEQUENCE</scope>
    <source>
        <strain evidence="12">DS1006</strain>
        <strain evidence="13 14">DS1016</strain>
    </source>
</reference>
<dbReference type="Pfam" id="PF03720">
    <property type="entry name" value="UDPG_MGDP_dh_C"/>
    <property type="match status" value="1"/>
</dbReference>